<organism evidence="1 2">
    <name type="scientific">Thermus brockianus</name>
    <dbReference type="NCBI Taxonomy" id="56956"/>
    <lineage>
        <taxon>Bacteria</taxon>
        <taxon>Thermotogati</taxon>
        <taxon>Deinococcota</taxon>
        <taxon>Deinococci</taxon>
        <taxon>Thermales</taxon>
        <taxon>Thermaceae</taxon>
        <taxon>Thermus</taxon>
    </lineage>
</organism>
<protein>
    <recommendedName>
        <fullName evidence="3">CRISPR-associated protein</fullName>
    </recommendedName>
</protein>
<geneLocation type="plasmid" evidence="1 2">
    <name>pTbrSNM4-1b</name>
</geneLocation>
<keyword evidence="1" id="KW-0614">Plasmid</keyword>
<dbReference type="EMBL" id="AP025594">
    <property type="protein sequence ID" value="BDG17609.1"/>
    <property type="molecule type" value="Genomic_DNA"/>
</dbReference>
<gene>
    <name evidence="1" type="ORF">TbrSNM41_23430</name>
</gene>
<proteinExistence type="predicted"/>
<dbReference type="Proteomes" id="UP000831120">
    <property type="component" value="Plasmid pTbrSNM4-1b"/>
</dbReference>
<keyword evidence="2" id="KW-1185">Reference proteome</keyword>
<dbReference type="RefSeq" id="WP_244363667.1">
    <property type="nucleotide sequence ID" value="NZ_AP025594.1"/>
</dbReference>
<evidence type="ECO:0008006" key="3">
    <source>
        <dbReference type="Google" id="ProtNLM"/>
    </source>
</evidence>
<sequence>MIRQLLHLGRRQEGDFLESLAREERGRLYVLDCHPEEGVAYLVPHELDGEKCRRFLWVGDPPASNAPRDRATTSGLHYLLGQVVTQMAEDSLLQEVLRPLLCELGGPGDRVRFVLDLSALRLEGAQDAEVGPFRVRGGRLQADCEALRRLLEEGTGAGGPGGKRAKTLADLVERLAETLLKAWGVEKPREGRLLFTLALNGKPLVDLPAYRQYLSHRLVGRYFKDAEPGRCHGCGAEGKVVGDFAGFRLKFYITDKKSFAPGLLEKAFPKAYGLCEACFRALLVGENFVLNKLLLRFLESDALVLPEAELPRESLQRMVDVLLAEVRGLERVGAWKEFLERASAAWKEVGYLGFSLLFFRRTNAATKAEELVLEVPPSRVEALFTALGEAGDGGFPVEGLRDWLYLLPLSRREGRVEAGPALKVASRIFMGLPLAPRDILPLWLKAAERAYREDASFFGIDRYRGPQGALDLAALGAGWVWVLRRLGIWGGYMEGKPLPLGEEALREAYGFGPLEAGLYLLGQAMEAVGQAQAKLYEYKKEPLLEALGWQGMSLVRVRHLVPEVMAKASYYLSGNELAAVLDLLSRATDLLERGRSQGPLSEKEVPYYILMGYAQARSRRLRAGKKEEVQDGAA</sequence>
<dbReference type="InterPro" id="IPR013389">
    <property type="entry name" value="CRISPR-assoc_prot_Cas8b"/>
</dbReference>
<accession>A0ABM7XML4</accession>
<reference evidence="1 2" key="1">
    <citation type="journal article" date="2022" name="Microbiol. Resour. Announc.">
        <title>Complete Genome Sequences of Thermus Strains Isolated from Senami Hot Spring in Japan.</title>
        <authorList>
            <person name="Miyazaki K."/>
        </authorList>
    </citation>
    <scope>NUCLEOTIDE SEQUENCE [LARGE SCALE GENOMIC DNA]</scope>
    <source>
        <strain evidence="1 2">SNM4-1</strain>
        <plasmid evidence="1 2">pTbrSNM4-1b</plasmid>
    </source>
</reference>
<evidence type="ECO:0000313" key="1">
    <source>
        <dbReference type="EMBL" id="BDG17609.1"/>
    </source>
</evidence>
<name>A0ABM7XML4_THEBO</name>
<dbReference type="Pfam" id="PF09484">
    <property type="entry name" value="Cas_TM1802"/>
    <property type="match status" value="2"/>
</dbReference>
<evidence type="ECO:0000313" key="2">
    <source>
        <dbReference type="Proteomes" id="UP000831120"/>
    </source>
</evidence>